<feature type="transmembrane region" description="Helical" evidence="13">
    <location>
        <begin position="218"/>
        <end position="236"/>
    </location>
</feature>
<evidence type="ECO:0000256" key="7">
    <source>
        <dbReference type="ARBA" id="ARBA00022989"/>
    </source>
</evidence>
<keyword evidence="11" id="KW-0325">Glycoprotein</keyword>
<evidence type="ECO:0000256" key="2">
    <source>
        <dbReference type="ARBA" id="ARBA00004651"/>
    </source>
</evidence>
<evidence type="ECO:0000256" key="1">
    <source>
        <dbReference type="ARBA" id="ARBA00003878"/>
    </source>
</evidence>
<dbReference type="InterPro" id="IPR017452">
    <property type="entry name" value="GPCR_Rhodpsn_7TM"/>
</dbReference>
<feature type="domain" description="G-protein coupled receptors family 1 profile" evidence="15">
    <location>
        <begin position="50"/>
        <end position="314"/>
    </location>
</feature>
<dbReference type="SUPFAM" id="SSF81321">
    <property type="entry name" value="Family A G protein-coupled receptor-like"/>
    <property type="match status" value="1"/>
</dbReference>
<keyword evidence="7 13" id="KW-1133">Transmembrane helix</keyword>
<evidence type="ECO:0000256" key="14">
    <source>
        <dbReference type="SAM" id="MobiDB-lite"/>
    </source>
</evidence>
<comment type="function">
    <text evidence="1">Putative pheromone receptor.</text>
</comment>
<dbReference type="Pfam" id="PF03402">
    <property type="entry name" value="V1R"/>
    <property type="match status" value="1"/>
</dbReference>
<evidence type="ECO:0000256" key="10">
    <source>
        <dbReference type="ARBA" id="ARBA00023170"/>
    </source>
</evidence>
<keyword evidence="4 13" id="KW-1003">Cell membrane</keyword>
<name>A0A8C0LRL0_CANLF</name>
<evidence type="ECO:0000256" key="5">
    <source>
        <dbReference type="ARBA" id="ARBA00022507"/>
    </source>
</evidence>
<dbReference type="FunFam" id="1.20.1070.10:FF:000033">
    <property type="entry name" value="Vomeronasal type-1 receptor"/>
    <property type="match status" value="1"/>
</dbReference>
<reference evidence="16" key="1">
    <citation type="submission" date="2019-03" db="EMBL/GenBank/DDBJ databases">
        <authorList>
            <person name="Warren W.C."/>
            <person name="Johnson G.S."/>
        </authorList>
    </citation>
    <scope>NUCLEOTIDE SEQUENCE [LARGE SCALE GENOMIC DNA]</scope>
    <source>
        <strain evidence="16">Basenji</strain>
    </source>
</reference>
<feature type="transmembrane region" description="Helical" evidence="13">
    <location>
        <begin position="111"/>
        <end position="136"/>
    </location>
</feature>
<evidence type="ECO:0000313" key="17">
    <source>
        <dbReference type="Proteomes" id="UP000694429"/>
    </source>
</evidence>
<dbReference type="Gene3D" id="1.20.1070.10">
    <property type="entry name" value="Rhodopsin 7-helix transmembrane proteins"/>
    <property type="match status" value="1"/>
</dbReference>
<evidence type="ECO:0000256" key="12">
    <source>
        <dbReference type="ARBA" id="ARBA00023224"/>
    </source>
</evidence>
<feature type="region of interest" description="Disordered" evidence="14">
    <location>
        <begin position="1"/>
        <end position="23"/>
    </location>
</feature>
<evidence type="ECO:0000256" key="13">
    <source>
        <dbReference type="RuleBase" id="RU364061"/>
    </source>
</evidence>
<keyword evidence="8 13" id="KW-0297">G-protein coupled receptor</keyword>
<comment type="subcellular location">
    <subcellularLocation>
        <location evidence="2 13">Cell membrane</location>
        <topology evidence="2 13">Multi-pass membrane protein</topology>
    </subcellularLocation>
</comment>
<feature type="transmembrane region" description="Helical" evidence="13">
    <location>
        <begin position="156"/>
        <end position="177"/>
    </location>
</feature>
<keyword evidence="10 13" id="KW-0675">Receptor</keyword>
<feature type="transmembrane region" description="Helical" evidence="13">
    <location>
        <begin position="294"/>
        <end position="314"/>
    </location>
</feature>
<reference evidence="16" key="2">
    <citation type="submission" date="2025-08" db="UniProtKB">
        <authorList>
            <consortium name="Ensembl"/>
        </authorList>
    </citation>
    <scope>IDENTIFICATION</scope>
</reference>
<keyword evidence="6 13" id="KW-0812">Transmembrane</keyword>
<evidence type="ECO:0000256" key="8">
    <source>
        <dbReference type="ARBA" id="ARBA00023040"/>
    </source>
</evidence>
<proteinExistence type="inferred from homology"/>
<evidence type="ECO:0000256" key="6">
    <source>
        <dbReference type="ARBA" id="ARBA00022692"/>
    </source>
</evidence>
<sequence>MIRVAPSSCSRTGSSSPRDKYQSLRPDRMATRDLAVGVIFLIQTVVGILGNFSLLYHYFFLYFTGCRPRSTDLIVKNLIIANILVLFSTGIHNTMMYFGLYHIISDFGCKIFPYACGVGRGVSIGTTCLLSVFQAITISPRNSRWAVLKGKAAKCIIPSIVLCWVLQILVNIIYPMFLTSSLSNKNITNRKSFSYCSAERHDKTRDSLYAALLSFPDVLFLAFMLWTSGCMVFILYRHKQRMQHILRTNVSSISSPESRATKTILLLVSTFVCCNTLSTTFHIVLSLFDNPNKLLLNITSGLTLCFPSISPFLLMAREQSIHGLLCQLNLSYNTNGREIGLSLNNHVIEVASACRRS</sequence>
<dbReference type="GO" id="GO:0019236">
    <property type="term" value="P:response to pheromone"/>
    <property type="evidence" value="ECO:0007669"/>
    <property type="project" value="UniProtKB-KW"/>
</dbReference>
<feature type="compositionally biased region" description="Low complexity" evidence="14">
    <location>
        <begin position="7"/>
        <end position="16"/>
    </location>
</feature>
<organism evidence="16 17">
    <name type="scientific">Canis lupus familiaris</name>
    <name type="common">Dog</name>
    <name type="synonym">Canis familiaris</name>
    <dbReference type="NCBI Taxonomy" id="9615"/>
    <lineage>
        <taxon>Eukaryota</taxon>
        <taxon>Metazoa</taxon>
        <taxon>Chordata</taxon>
        <taxon>Craniata</taxon>
        <taxon>Vertebrata</taxon>
        <taxon>Euteleostomi</taxon>
        <taxon>Mammalia</taxon>
        <taxon>Eutheria</taxon>
        <taxon>Laurasiatheria</taxon>
        <taxon>Carnivora</taxon>
        <taxon>Caniformia</taxon>
        <taxon>Canidae</taxon>
        <taxon>Canis</taxon>
    </lineage>
</organism>
<feature type="transmembrane region" description="Helical" evidence="13">
    <location>
        <begin position="34"/>
        <end position="61"/>
    </location>
</feature>
<keyword evidence="9 13" id="KW-0472">Membrane</keyword>
<keyword evidence="12 13" id="KW-0807">Transducer</keyword>
<dbReference type="AlphaFoldDB" id="A0A8C0LRL0"/>
<evidence type="ECO:0000256" key="4">
    <source>
        <dbReference type="ARBA" id="ARBA00022475"/>
    </source>
</evidence>
<evidence type="ECO:0000256" key="3">
    <source>
        <dbReference type="ARBA" id="ARBA00010663"/>
    </source>
</evidence>
<comment type="similarity">
    <text evidence="3 13">Belongs to the G-protein coupled receptor 1 family.</text>
</comment>
<feature type="transmembrane region" description="Helical" evidence="13">
    <location>
        <begin position="264"/>
        <end position="288"/>
    </location>
</feature>
<protein>
    <recommendedName>
        <fullName evidence="13">Vomeronasal type-1 receptor</fullName>
    </recommendedName>
</protein>
<evidence type="ECO:0000256" key="9">
    <source>
        <dbReference type="ARBA" id="ARBA00023136"/>
    </source>
</evidence>
<dbReference type="GO" id="GO:0005886">
    <property type="term" value="C:plasma membrane"/>
    <property type="evidence" value="ECO:0007669"/>
    <property type="project" value="UniProtKB-SubCell"/>
</dbReference>
<dbReference type="InterPro" id="IPR004072">
    <property type="entry name" value="Vmron_rcpt_1"/>
</dbReference>
<evidence type="ECO:0000259" key="15">
    <source>
        <dbReference type="PROSITE" id="PS50262"/>
    </source>
</evidence>
<dbReference type="PANTHER" id="PTHR24062">
    <property type="entry name" value="VOMERONASAL TYPE-1 RECEPTOR"/>
    <property type="match status" value="1"/>
</dbReference>
<evidence type="ECO:0000313" key="16">
    <source>
        <dbReference type="Ensembl" id="ENSCAFP00030000646.1"/>
    </source>
</evidence>
<dbReference type="Proteomes" id="UP000694429">
    <property type="component" value="Chromosome 1"/>
</dbReference>
<feature type="transmembrane region" description="Helical" evidence="13">
    <location>
        <begin position="73"/>
        <end position="91"/>
    </location>
</feature>
<dbReference type="GO" id="GO:0016503">
    <property type="term" value="F:pheromone receptor activity"/>
    <property type="evidence" value="ECO:0007669"/>
    <property type="project" value="InterPro"/>
</dbReference>
<dbReference type="Ensembl" id="ENSCAFT00030000748.1">
    <property type="protein sequence ID" value="ENSCAFP00030000646.1"/>
    <property type="gene ID" value="ENSCAFG00030000441.1"/>
</dbReference>
<evidence type="ECO:0000256" key="11">
    <source>
        <dbReference type="ARBA" id="ARBA00023180"/>
    </source>
</evidence>
<accession>A0A8C0LRL0</accession>
<dbReference type="PRINTS" id="PR01534">
    <property type="entry name" value="VOMERONASL1R"/>
</dbReference>
<keyword evidence="5 13" id="KW-0589">Pheromone response</keyword>
<dbReference type="PROSITE" id="PS50262">
    <property type="entry name" value="G_PROTEIN_RECEP_F1_2"/>
    <property type="match status" value="1"/>
</dbReference>
<dbReference type="GO" id="GO:0007606">
    <property type="term" value="P:sensory perception of chemical stimulus"/>
    <property type="evidence" value="ECO:0007669"/>
    <property type="project" value="UniProtKB-ARBA"/>
</dbReference>